<keyword evidence="2" id="KW-1185">Reference proteome</keyword>
<evidence type="ECO:0000313" key="2">
    <source>
        <dbReference type="Proteomes" id="UP000241890"/>
    </source>
</evidence>
<dbReference type="AlphaFoldDB" id="A0A2R5G2T6"/>
<dbReference type="EMBL" id="BEYU01000012">
    <property type="protein sequence ID" value="GBG25320.1"/>
    <property type="molecule type" value="Genomic_DNA"/>
</dbReference>
<dbReference type="Proteomes" id="UP000241890">
    <property type="component" value="Unassembled WGS sequence"/>
</dbReference>
<comment type="caution">
    <text evidence="1">The sequence shown here is derived from an EMBL/GenBank/DDBJ whole genome shotgun (WGS) entry which is preliminary data.</text>
</comment>
<proteinExistence type="predicted"/>
<gene>
    <name evidence="1" type="ORF">FCC1311_015382</name>
</gene>
<accession>A0A2R5G2T6</accession>
<dbReference type="InParanoid" id="A0A2R5G2T6"/>
<reference evidence="1 2" key="1">
    <citation type="submission" date="2017-12" db="EMBL/GenBank/DDBJ databases">
        <title>Sequencing, de novo assembly and annotation of complete genome of a new Thraustochytrid species, strain FCC1311.</title>
        <authorList>
            <person name="Sedici K."/>
            <person name="Godart F."/>
            <person name="Aiese Cigliano R."/>
            <person name="Sanseverino W."/>
            <person name="Barakat M."/>
            <person name="Ortet P."/>
            <person name="Marechal E."/>
            <person name="Cagnac O."/>
            <person name="Amato A."/>
        </authorList>
    </citation>
    <scope>NUCLEOTIDE SEQUENCE [LARGE SCALE GENOMIC DNA]</scope>
</reference>
<evidence type="ECO:0000313" key="1">
    <source>
        <dbReference type="EMBL" id="GBG25320.1"/>
    </source>
</evidence>
<name>A0A2R5G2T6_9STRA</name>
<organism evidence="1 2">
    <name type="scientific">Hondaea fermentalgiana</name>
    <dbReference type="NCBI Taxonomy" id="2315210"/>
    <lineage>
        <taxon>Eukaryota</taxon>
        <taxon>Sar</taxon>
        <taxon>Stramenopiles</taxon>
        <taxon>Bigyra</taxon>
        <taxon>Labyrinthulomycetes</taxon>
        <taxon>Thraustochytrida</taxon>
        <taxon>Thraustochytriidae</taxon>
        <taxon>Hondaea</taxon>
    </lineage>
</organism>
<protein>
    <submittedName>
        <fullName evidence="1">Uncharacterized protein</fullName>
    </submittedName>
</protein>
<sequence>MSSRAVSRLRERFNGVETRGSQLLDSLVAVLQRLETARKYQDLGLPLPGPFARPATADNSAGAGAGADHASSVVDIYAELLPKLVAALVRRAEETLEQLRFCVEELEVVWKQMQPFAATDEAAQTMTYWLGQEYWRKKQLLEAAVLVDGSHRFIDLQRAWNGPSAATSAAAAVSMVT</sequence>